<evidence type="ECO:0000313" key="2">
    <source>
        <dbReference type="Proteomes" id="UP000054783"/>
    </source>
</evidence>
<name>A0A0V1A0T8_9BILA</name>
<accession>A0A0V1A0T8</accession>
<sequence length="221" mass="25151">MKEAKANEPLSTIKFHQLTVFNFYTMLDFSENFKGSGSNVAEYKEKRLLLFLRGYFLEIFSTDCPDDDDDDDDDDVMIGLMNSDGYNDFGINENEMITIIHSKHANDRLKCDGCLFDAGMEKKDKSFQNLAMCCCCCCCFCTFAMATCQSISELLEHLQQQQRAQVAQQRQAFKNAHFSMAELMSMSDVDHQVVEKQPVDRKAFSPEDVAEMLVAQAGKQK</sequence>
<reference evidence="1 2" key="1">
    <citation type="submission" date="2015-01" db="EMBL/GenBank/DDBJ databases">
        <title>Evolution of Trichinella species and genotypes.</title>
        <authorList>
            <person name="Korhonen P.K."/>
            <person name="Edoardo P."/>
            <person name="Giuseppe L.R."/>
            <person name="Gasser R.B."/>
        </authorList>
    </citation>
    <scope>NUCLEOTIDE SEQUENCE [LARGE SCALE GENOMIC DNA]</scope>
    <source>
        <strain evidence="1">ISS2496</strain>
    </source>
</reference>
<comment type="caution">
    <text evidence="1">The sequence shown here is derived from an EMBL/GenBank/DDBJ whole genome shotgun (WGS) entry which is preliminary data.</text>
</comment>
<evidence type="ECO:0000313" key="1">
    <source>
        <dbReference type="EMBL" id="KRY18370.1"/>
    </source>
</evidence>
<dbReference type="OrthoDB" id="5920413at2759"/>
<dbReference type="Proteomes" id="UP000054783">
    <property type="component" value="Unassembled WGS sequence"/>
</dbReference>
<dbReference type="EMBL" id="JYDQ01000047">
    <property type="protein sequence ID" value="KRY18370.1"/>
    <property type="molecule type" value="Genomic_DNA"/>
</dbReference>
<organism evidence="1 2">
    <name type="scientific">Trichinella patagoniensis</name>
    <dbReference type="NCBI Taxonomy" id="990121"/>
    <lineage>
        <taxon>Eukaryota</taxon>
        <taxon>Metazoa</taxon>
        <taxon>Ecdysozoa</taxon>
        <taxon>Nematoda</taxon>
        <taxon>Enoplea</taxon>
        <taxon>Dorylaimia</taxon>
        <taxon>Trichinellida</taxon>
        <taxon>Trichinellidae</taxon>
        <taxon>Trichinella</taxon>
    </lineage>
</organism>
<proteinExistence type="predicted"/>
<keyword evidence="2" id="KW-1185">Reference proteome</keyword>
<protein>
    <submittedName>
        <fullName evidence="1">Uncharacterized protein</fullName>
    </submittedName>
</protein>
<gene>
    <name evidence="1" type="ORF">T12_3438</name>
</gene>
<dbReference type="AlphaFoldDB" id="A0A0V1A0T8"/>